<protein>
    <submittedName>
        <fullName evidence="1">Uncharacterized protein</fullName>
    </submittedName>
</protein>
<proteinExistence type="predicted"/>
<evidence type="ECO:0000313" key="1">
    <source>
        <dbReference type="EMBL" id="GAI38690.1"/>
    </source>
</evidence>
<reference evidence="1" key="1">
    <citation type="journal article" date="2014" name="Front. Microbiol.">
        <title>High frequency of phylogenetically diverse reductive dehalogenase-homologous genes in deep subseafloor sedimentary metagenomes.</title>
        <authorList>
            <person name="Kawai M."/>
            <person name="Futagami T."/>
            <person name="Toyoda A."/>
            <person name="Takaki Y."/>
            <person name="Nishi S."/>
            <person name="Hori S."/>
            <person name="Arai W."/>
            <person name="Tsubouchi T."/>
            <person name="Morono Y."/>
            <person name="Uchiyama I."/>
            <person name="Ito T."/>
            <person name="Fujiyama A."/>
            <person name="Inagaki F."/>
            <person name="Takami H."/>
        </authorList>
    </citation>
    <scope>NUCLEOTIDE SEQUENCE</scope>
    <source>
        <strain evidence="1">Expedition CK06-06</strain>
    </source>
</reference>
<organism evidence="1">
    <name type="scientific">marine sediment metagenome</name>
    <dbReference type="NCBI Taxonomy" id="412755"/>
    <lineage>
        <taxon>unclassified sequences</taxon>
        <taxon>metagenomes</taxon>
        <taxon>ecological metagenomes</taxon>
    </lineage>
</organism>
<gene>
    <name evidence="1" type="ORF">S06H3_42440</name>
</gene>
<comment type="caution">
    <text evidence="1">The sequence shown here is derived from an EMBL/GenBank/DDBJ whole genome shotgun (WGS) entry which is preliminary data.</text>
</comment>
<sequence>MKLINEIMKTEYVIYEIITEFGGDHSFDCLKEWGNFDTQTEALTCIKLHFKSFPNEFRKFTILKIYHESSF</sequence>
<accession>X1PI07</accession>
<name>X1PI07_9ZZZZ</name>
<dbReference type="AlphaFoldDB" id="X1PI07"/>
<dbReference type="EMBL" id="BARV01026240">
    <property type="protein sequence ID" value="GAI38690.1"/>
    <property type="molecule type" value="Genomic_DNA"/>
</dbReference>